<name>A0A5P2BEX6_STRVZ</name>
<evidence type="ECO:0000256" key="2">
    <source>
        <dbReference type="SAM" id="Phobius"/>
    </source>
</evidence>
<dbReference type="AlphaFoldDB" id="A0A5P2BEX6"/>
<keyword evidence="4" id="KW-1185">Reference proteome</keyword>
<dbReference type="EMBL" id="CP029193">
    <property type="protein sequence ID" value="QES27681.1"/>
    <property type="molecule type" value="Genomic_DNA"/>
</dbReference>
<feature type="compositionally biased region" description="Pro residues" evidence="1">
    <location>
        <begin position="42"/>
        <end position="54"/>
    </location>
</feature>
<evidence type="ECO:0000313" key="4">
    <source>
        <dbReference type="Proteomes" id="UP000323046"/>
    </source>
</evidence>
<keyword evidence="2" id="KW-1133">Transmembrane helix</keyword>
<sequence length="162" mass="17920">MTHPPYDAYDPTPFPHEPCTPHTPYTPPVAPFEQQAHLTYPWQPPPPKAPPAPRLPRRPAPGRHSDLRKLRGAYRSQRRVATLTALGYFTLFLALSALAPSFMTGTVSGGLTTGLLLGLCQLPVTCLALVLFERTARRRLDPLSARLRRQRASTARHDGEAP</sequence>
<feature type="transmembrane region" description="Helical" evidence="2">
    <location>
        <begin position="111"/>
        <end position="132"/>
    </location>
</feature>
<dbReference type="InterPro" id="IPR007436">
    <property type="entry name" value="DUF485"/>
</dbReference>
<evidence type="ECO:0000313" key="3">
    <source>
        <dbReference type="EMBL" id="QES27681.1"/>
    </source>
</evidence>
<feature type="transmembrane region" description="Helical" evidence="2">
    <location>
        <begin position="80"/>
        <end position="99"/>
    </location>
</feature>
<reference evidence="3 4" key="1">
    <citation type="submission" date="2018-05" db="EMBL/GenBank/DDBJ databases">
        <title>Streptomyces venezuelae.</title>
        <authorList>
            <person name="Kim W."/>
            <person name="Lee N."/>
            <person name="Cho B.-K."/>
        </authorList>
    </citation>
    <scope>NUCLEOTIDE SEQUENCE [LARGE SCALE GENOMIC DNA]</scope>
    <source>
        <strain evidence="3 4">ATCC 14583</strain>
    </source>
</reference>
<dbReference type="RefSeq" id="WP_150168826.1">
    <property type="nucleotide sequence ID" value="NZ_CP029193.1"/>
</dbReference>
<gene>
    <name evidence="3" type="ORF">DEJ47_15615</name>
</gene>
<proteinExistence type="predicted"/>
<keyword evidence="2" id="KW-0472">Membrane</keyword>
<dbReference type="Proteomes" id="UP000323046">
    <property type="component" value="Chromosome"/>
</dbReference>
<evidence type="ECO:0000256" key="1">
    <source>
        <dbReference type="SAM" id="MobiDB-lite"/>
    </source>
</evidence>
<accession>A0A5P2BEX6</accession>
<keyword evidence="2" id="KW-0812">Transmembrane</keyword>
<dbReference type="OrthoDB" id="4335863at2"/>
<organism evidence="3 4">
    <name type="scientific">Streptomyces venezuelae</name>
    <dbReference type="NCBI Taxonomy" id="54571"/>
    <lineage>
        <taxon>Bacteria</taxon>
        <taxon>Bacillati</taxon>
        <taxon>Actinomycetota</taxon>
        <taxon>Actinomycetes</taxon>
        <taxon>Kitasatosporales</taxon>
        <taxon>Streptomycetaceae</taxon>
        <taxon>Streptomyces</taxon>
    </lineage>
</organism>
<protein>
    <submittedName>
        <fullName evidence="3">DUF485 domain-containing protein</fullName>
    </submittedName>
</protein>
<dbReference type="Pfam" id="PF04341">
    <property type="entry name" value="DUF485"/>
    <property type="match status" value="1"/>
</dbReference>
<feature type="region of interest" description="Disordered" evidence="1">
    <location>
        <begin position="1"/>
        <end position="65"/>
    </location>
</feature>